<name>M4C0J4_HYAAE</name>
<accession>M4C0J4</accession>
<dbReference type="Proteomes" id="UP000011713">
    <property type="component" value="Unassembled WGS sequence"/>
</dbReference>
<reference evidence="2" key="1">
    <citation type="journal article" date="2010" name="Science">
        <title>Signatures of adaptation to obligate biotrophy in the Hyaloperonospora arabidopsidis genome.</title>
        <authorList>
            <person name="Baxter L."/>
            <person name="Tripathy S."/>
            <person name="Ishaque N."/>
            <person name="Boot N."/>
            <person name="Cabral A."/>
            <person name="Kemen E."/>
            <person name="Thines M."/>
            <person name="Ah-Fong A."/>
            <person name="Anderson R."/>
            <person name="Badejoko W."/>
            <person name="Bittner-Eddy P."/>
            <person name="Boore J.L."/>
            <person name="Chibucos M.C."/>
            <person name="Coates M."/>
            <person name="Dehal P."/>
            <person name="Delehaunty K."/>
            <person name="Dong S."/>
            <person name="Downton P."/>
            <person name="Dumas B."/>
            <person name="Fabro G."/>
            <person name="Fronick C."/>
            <person name="Fuerstenberg S.I."/>
            <person name="Fulton L."/>
            <person name="Gaulin E."/>
            <person name="Govers F."/>
            <person name="Hughes L."/>
            <person name="Humphray S."/>
            <person name="Jiang R.H."/>
            <person name="Judelson H."/>
            <person name="Kamoun S."/>
            <person name="Kyung K."/>
            <person name="Meijer H."/>
            <person name="Minx P."/>
            <person name="Morris P."/>
            <person name="Nelson J."/>
            <person name="Phuntumart V."/>
            <person name="Qutob D."/>
            <person name="Rehmany A."/>
            <person name="Rougon-Cardoso A."/>
            <person name="Ryden P."/>
            <person name="Torto-Alalibo T."/>
            <person name="Studholme D."/>
            <person name="Wang Y."/>
            <person name="Win J."/>
            <person name="Wood J."/>
            <person name="Clifton S.W."/>
            <person name="Rogers J."/>
            <person name="Van den Ackerveken G."/>
            <person name="Jones J.D."/>
            <person name="McDowell J.M."/>
            <person name="Beynon J."/>
            <person name="Tyler B.M."/>
        </authorList>
    </citation>
    <scope>NUCLEOTIDE SEQUENCE [LARGE SCALE GENOMIC DNA]</scope>
    <source>
        <strain evidence="2">Emoy2</strain>
    </source>
</reference>
<reference evidence="1" key="2">
    <citation type="submission" date="2015-06" db="UniProtKB">
        <authorList>
            <consortium name="EnsemblProtists"/>
        </authorList>
    </citation>
    <scope>IDENTIFICATION</scope>
    <source>
        <strain evidence="1">Emoy2</strain>
    </source>
</reference>
<organism evidence="1 2">
    <name type="scientific">Hyaloperonospora arabidopsidis (strain Emoy2)</name>
    <name type="common">Downy mildew agent</name>
    <name type="synonym">Peronospora arabidopsidis</name>
    <dbReference type="NCBI Taxonomy" id="559515"/>
    <lineage>
        <taxon>Eukaryota</taxon>
        <taxon>Sar</taxon>
        <taxon>Stramenopiles</taxon>
        <taxon>Oomycota</taxon>
        <taxon>Peronosporomycetes</taxon>
        <taxon>Peronosporales</taxon>
        <taxon>Peronosporaceae</taxon>
        <taxon>Hyaloperonospora</taxon>
    </lineage>
</organism>
<dbReference type="HOGENOM" id="CLU_2364129_0_0_1"/>
<dbReference type="AlphaFoldDB" id="M4C0J4"/>
<dbReference type="VEuPathDB" id="FungiDB:HpaG812444"/>
<evidence type="ECO:0000313" key="1">
    <source>
        <dbReference type="EnsemblProtists" id="HpaP812444"/>
    </source>
</evidence>
<dbReference type="InParanoid" id="M4C0J4"/>
<dbReference type="EnsemblProtists" id="HpaT812444">
    <property type="protein sequence ID" value="HpaP812444"/>
    <property type="gene ID" value="HpaG812444"/>
</dbReference>
<sequence>MMAGHLLDWTSTRYRACAQGQSLFSNTFFMIHDALLLLKTTRAQRSFQLRAVYLLVPSPTSTSDNWPCSFRPYAVFIRLRSTSAAFLGSSPNCSKA</sequence>
<proteinExistence type="predicted"/>
<evidence type="ECO:0000313" key="2">
    <source>
        <dbReference type="Proteomes" id="UP000011713"/>
    </source>
</evidence>
<dbReference type="EMBL" id="CU694306">
    <property type="status" value="NOT_ANNOTATED_CDS"/>
    <property type="molecule type" value="Genomic_DNA"/>
</dbReference>
<keyword evidence="2" id="KW-1185">Reference proteome</keyword>
<protein>
    <submittedName>
        <fullName evidence="1">Uncharacterized protein</fullName>
    </submittedName>
</protein>